<organism evidence="1 2">
    <name type="scientific">Sphingomonas psychrolutea</name>
    <dbReference type="NCBI Taxonomy" id="1259676"/>
    <lineage>
        <taxon>Bacteria</taxon>
        <taxon>Pseudomonadati</taxon>
        <taxon>Pseudomonadota</taxon>
        <taxon>Alphaproteobacteria</taxon>
        <taxon>Sphingomonadales</taxon>
        <taxon>Sphingomonadaceae</taxon>
        <taxon>Sphingomonas</taxon>
    </lineage>
</organism>
<dbReference type="Proteomes" id="UP000618591">
    <property type="component" value="Unassembled WGS sequence"/>
</dbReference>
<accession>A0ABQ1H7G9</accession>
<reference evidence="2" key="1">
    <citation type="journal article" date="2019" name="Int. J. Syst. Evol. Microbiol.">
        <title>The Global Catalogue of Microorganisms (GCM) 10K type strain sequencing project: providing services to taxonomists for standard genome sequencing and annotation.</title>
        <authorList>
            <consortium name="The Broad Institute Genomics Platform"/>
            <consortium name="The Broad Institute Genome Sequencing Center for Infectious Disease"/>
            <person name="Wu L."/>
            <person name="Ma J."/>
        </authorList>
    </citation>
    <scope>NUCLEOTIDE SEQUENCE [LARGE SCALE GENOMIC DNA]</scope>
    <source>
        <strain evidence="2">CGMCC 1.10106</strain>
    </source>
</reference>
<dbReference type="Pfam" id="PF10038">
    <property type="entry name" value="DUF2274"/>
    <property type="match status" value="1"/>
</dbReference>
<gene>
    <name evidence="1" type="ORF">GCM10011395_34640</name>
</gene>
<dbReference type="InterPro" id="IPR018733">
    <property type="entry name" value="DUF2274"/>
</dbReference>
<evidence type="ECO:0008006" key="3">
    <source>
        <dbReference type="Google" id="ProtNLM"/>
    </source>
</evidence>
<evidence type="ECO:0000313" key="1">
    <source>
        <dbReference type="EMBL" id="GGA61360.1"/>
    </source>
</evidence>
<comment type="caution">
    <text evidence="1">The sequence shown here is derived from an EMBL/GenBank/DDBJ whole genome shotgun (WGS) entry which is preliminary data.</text>
</comment>
<keyword evidence="2" id="KW-1185">Reference proteome</keyword>
<dbReference type="EMBL" id="BMDW01000032">
    <property type="protein sequence ID" value="GGA61360.1"/>
    <property type="molecule type" value="Genomic_DNA"/>
</dbReference>
<evidence type="ECO:0000313" key="2">
    <source>
        <dbReference type="Proteomes" id="UP000618591"/>
    </source>
</evidence>
<proteinExistence type="predicted"/>
<name>A0ABQ1H7G9_9SPHN</name>
<sequence length="75" mass="8112">MGRLKLGALVEDKPVKISVELPAAIYRDLVAYAAVHGAENEQPNQPPEKLVAPILAMFIGADREFAKARRVLSSA</sequence>
<protein>
    <recommendedName>
        <fullName evidence="3">DUF2274 domain-containing protein</fullName>
    </recommendedName>
</protein>